<dbReference type="GO" id="GO:0009229">
    <property type="term" value="P:thiamine diphosphate biosynthetic process"/>
    <property type="evidence" value="ECO:0007669"/>
    <property type="project" value="UniProtKB-UniRule"/>
</dbReference>
<evidence type="ECO:0000256" key="1">
    <source>
        <dbReference type="ARBA" id="ARBA00003814"/>
    </source>
</evidence>
<dbReference type="EC" id="2.5.1.3" evidence="10"/>
<evidence type="ECO:0000313" key="14">
    <source>
        <dbReference type="EMBL" id="RHW24272.1"/>
    </source>
</evidence>
<feature type="binding site" evidence="10">
    <location>
        <begin position="36"/>
        <end position="40"/>
    </location>
    <ligand>
        <name>4-amino-2-methyl-5-(diphosphooxymethyl)pyrimidine</name>
        <dbReference type="ChEBI" id="CHEBI:57841"/>
    </ligand>
</feature>
<dbReference type="Proteomes" id="UP000283644">
    <property type="component" value="Unassembled WGS sequence"/>
</dbReference>
<evidence type="ECO:0000256" key="12">
    <source>
        <dbReference type="RuleBase" id="RU004253"/>
    </source>
</evidence>
<evidence type="ECO:0000256" key="11">
    <source>
        <dbReference type="RuleBase" id="RU003826"/>
    </source>
</evidence>
<dbReference type="Gene3D" id="3.20.20.70">
    <property type="entry name" value="Aldolase class I"/>
    <property type="match status" value="1"/>
</dbReference>
<keyword evidence="3 10" id="KW-0808">Transferase</keyword>
<feature type="binding site" evidence="10">
    <location>
        <position position="88"/>
    </location>
    <ligand>
        <name>Mg(2+)</name>
        <dbReference type="ChEBI" id="CHEBI:18420"/>
    </ligand>
</feature>
<comment type="cofactor">
    <cofactor evidence="10">
        <name>Mg(2+)</name>
        <dbReference type="ChEBI" id="CHEBI:18420"/>
    </cofactor>
    <text evidence="10">Binds 1 Mg(2+) ion per subunit.</text>
</comment>
<dbReference type="GO" id="GO:0009228">
    <property type="term" value="P:thiamine biosynthetic process"/>
    <property type="evidence" value="ECO:0007669"/>
    <property type="project" value="UniProtKB-KW"/>
</dbReference>
<evidence type="ECO:0000256" key="9">
    <source>
        <dbReference type="ARBA" id="ARBA00047883"/>
    </source>
</evidence>
<keyword evidence="4 10" id="KW-0479">Metal-binding</keyword>
<keyword evidence="6 10" id="KW-0784">Thiamine biosynthesis</keyword>
<name>A0A417XV01_9ACTN</name>
<dbReference type="InterPro" id="IPR013785">
    <property type="entry name" value="Aldolase_TIM"/>
</dbReference>
<feature type="binding site" evidence="10">
    <location>
        <position position="135"/>
    </location>
    <ligand>
        <name>4-amino-2-methyl-5-(diphosphooxymethyl)pyrimidine</name>
        <dbReference type="ChEBI" id="CHEBI:57841"/>
    </ligand>
</feature>
<comment type="catalytic activity">
    <reaction evidence="9 10 11">
        <text>2-[(2R,5Z)-2-carboxy-4-methylthiazol-5(2H)-ylidene]ethyl phosphate + 4-amino-2-methyl-5-(diphosphooxymethyl)pyrimidine + 2 H(+) = thiamine phosphate + CO2 + diphosphate</text>
        <dbReference type="Rhea" id="RHEA:47844"/>
        <dbReference type="ChEBI" id="CHEBI:15378"/>
        <dbReference type="ChEBI" id="CHEBI:16526"/>
        <dbReference type="ChEBI" id="CHEBI:33019"/>
        <dbReference type="ChEBI" id="CHEBI:37575"/>
        <dbReference type="ChEBI" id="CHEBI:57841"/>
        <dbReference type="ChEBI" id="CHEBI:62899"/>
        <dbReference type="EC" id="2.5.1.3"/>
    </reaction>
</comment>
<keyword evidence="5 10" id="KW-0460">Magnesium</keyword>
<evidence type="ECO:0000259" key="13">
    <source>
        <dbReference type="Pfam" id="PF02581"/>
    </source>
</evidence>
<dbReference type="SUPFAM" id="SSF51391">
    <property type="entry name" value="Thiamin phosphate synthase"/>
    <property type="match status" value="1"/>
</dbReference>
<dbReference type="CDD" id="cd00564">
    <property type="entry name" value="TMP_TenI"/>
    <property type="match status" value="1"/>
</dbReference>
<dbReference type="HAMAP" id="MF_00097">
    <property type="entry name" value="TMP_synthase"/>
    <property type="match status" value="1"/>
</dbReference>
<evidence type="ECO:0000313" key="15">
    <source>
        <dbReference type="Proteomes" id="UP000283644"/>
    </source>
</evidence>
<comment type="caution">
    <text evidence="10">Lacks conserved residue(s) required for the propagation of feature annotation.</text>
</comment>
<comment type="function">
    <text evidence="1 10">Condenses 4-methyl-5-(beta-hydroxyethyl)thiazole monophosphate (THZ-P) and 2-methyl-4-amino-5-hydroxymethyl pyrimidine pyrophosphate (HMP-PP) to form thiamine monophosphate (TMP).</text>
</comment>
<dbReference type="AlphaFoldDB" id="A0A417XV01"/>
<dbReference type="NCBIfam" id="TIGR00693">
    <property type="entry name" value="thiE"/>
    <property type="match status" value="1"/>
</dbReference>
<evidence type="ECO:0000256" key="8">
    <source>
        <dbReference type="ARBA" id="ARBA00047851"/>
    </source>
</evidence>
<feature type="binding site" evidence="10">
    <location>
        <position position="68"/>
    </location>
    <ligand>
        <name>4-amino-2-methyl-5-(diphosphooxymethyl)pyrimidine</name>
        <dbReference type="ChEBI" id="CHEBI:57841"/>
    </ligand>
</feature>
<comment type="pathway">
    <text evidence="2 10 12">Cofactor biosynthesis; thiamine diphosphate biosynthesis; thiamine phosphate from 4-amino-2-methyl-5-diphosphomethylpyrimidine and 4-methyl-5-(2-phosphoethyl)-thiazole: step 1/1.</text>
</comment>
<dbReference type="Pfam" id="PF02581">
    <property type="entry name" value="TMP-TENI"/>
    <property type="match status" value="1"/>
</dbReference>
<evidence type="ECO:0000256" key="2">
    <source>
        <dbReference type="ARBA" id="ARBA00005165"/>
    </source>
</evidence>
<proteinExistence type="inferred from homology"/>
<evidence type="ECO:0000256" key="6">
    <source>
        <dbReference type="ARBA" id="ARBA00022977"/>
    </source>
</evidence>
<feature type="binding site" evidence="10">
    <location>
        <position position="69"/>
    </location>
    <ligand>
        <name>Mg(2+)</name>
        <dbReference type="ChEBI" id="CHEBI:18420"/>
    </ligand>
</feature>
<dbReference type="OrthoDB" id="3243336at2"/>
<dbReference type="InterPro" id="IPR034291">
    <property type="entry name" value="TMP_synthase"/>
</dbReference>
<gene>
    <name evidence="10 14" type="primary">thiE</name>
    <name evidence="14" type="ORF">D0Z08_25510</name>
</gene>
<protein>
    <recommendedName>
        <fullName evidence="10">Thiamine-phosphate synthase</fullName>
        <shortName evidence="10">TP synthase</shortName>
        <shortName evidence="10">TPS</shortName>
        <ecNumber evidence="10">2.5.1.3</ecNumber>
    </recommendedName>
    <alternativeName>
        <fullName evidence="10">Thiamine-phosphate pyrophosphorylase</fullName>
        <shortName evidence="10">TMP pyrophosphorylase</shortName>
        <shortName evidence="10">TMP-PPase</shortName>
    </alternativeName>
</protein>
<evidence type="ECO:0000256" key="4">
    <source>
        <dbReference type="ARBA" id="ARBA00022723"/>
    </source>
</evidence>
<sequence length="203" mass="20202">MGPVEVRVPRLTCLVSERDDLSLLPALADAGVDGFQVRAKSLDGRALTALVERVVGAVRPEGAMVLVNDRLDVALAGGADGVHLGRVDVPVAAARRIAPDLVVGATCRTRAEVESAARDGASYAGFGPVFATASKEGLPDPLGPAAVSAAAGVLPLVAIGGIDAARVAAVVAAGAHGVAVIGGIWRQPDPVSAAKEIASQLGG</sequence>
<accession>A0A417XV01</accession>
<comment type="catalytic activity">
    <reaction evidence="7 10 11">
        <text>4-methyl-5-(2-phosphooxyethyl)-thiazole + 4-amino-2-methyl-5-(diphosphooxymethyl)pyrimidine + H(+) = thiamine phosphate + diphosphate</text>
        <dbReference type="Rhea" id="RHEA:22328"/>
        <dbReference type="ChEBI" id="CHEBI:15378"/>
        <dbReference type="ChEBI" id="CHEBI:33019"/>
        <dbReference type="ChEBI" id="CHEBI:37575"/>
        <dbReference type="ChEBI" id="CHEBI:57841"/>
        <dbReference type="ChEBI" id="CHEBI:58296"/>
        <dbReference type="EC" id="2.5.1.3"/>
    </reaction>
</comment>
<feature type="domain" description="Thiamine phosphate synthase/TenI" evidence="13">
    <location>
        <begin position="17"/>
        <end position="184"/>
    </location>
</feature>
<reference evidence="14 15" key="1">
    <citation type="submission" date="2018-09" db="EMBL/GenBank/DDBJ databases">
        <title>Genome sequencing of Nocardioides immobilis CCTCC AB 2017083 for comparison to Nocardioides silvaticus.</title>
        <authorList>
            <person name="Li C."/>
            <person name="Wang G."/>
        </authorList>
    </citation>
    <scope>NUCLEOTIDE SEQUENCE [LARGE SCALE GENOMIC DNA]</scope>
    <source>
        <strain evidence="14 15">CCTCC AB 2017083</strain>
    </source>
</reference>
<evidence type="ECO:0000256" key="5">
    <source>
        <dbReference type="ARBA" id="ARBA00022842"/>
    </source>
</evidence>
<evidence type="ECO:0000256" key="3">
    <source>
        <dbReference type="ARBA" id="ARBA00022679"/>
    </source>
</evidence>
<dbReference type="InterPro" id="IPR022998">
    <property type="entry name" value="ThiamineP_synth_TenI"/>
</dbReference>
<feature type="binding site" evidence="10">
    <location>
        <begin position="132"/>
        <end position="134"/>
    </location>
    <ligand>
        <name>2-[(2R,5Z)-2-carboxy-4-methylthiazol-5(2H)-ylidene]ethyl phosphate</name>
        <dbReference type="ChEBI" id="CHEBI:62899"/>
    </ligand>
</feature>
<dbReference type="EMBL" id="QXGH01000034">
    <property type="protein sequence ID" value="RHW24272.1"/>
    <property type="molecule type" value="Genomic_DNA"/>
</dbReference>
<dbReference type="RefSeq" id="WP_118928098.1">
    <property type="nucleotide sequence ID" value="NZ_QXGH01000034.1"/>
</dbReference>
<dbReference type="GO" id="GO:0005737">
    <property type="term" value="C:cytoplasm"/>
    <property type="evidence" value="ECO:0007669"/>
    <property type="project" value="TreeGrafter"/>
</dbReference>
<comment type="caution">
    <text evidence="14">The sequence shown here is derived from an EMBL/GenBank/DDBJ whole genome shotgun (WGS) entry which is preliminary data.</text>
</comment>
<comment type="similarity">
    <text evidence="10 11">Belongs to the thiamine-phosphate synthase family.</text>
</comment>
<dbReference type="GO" id="GO:0004789">
    <property type="term" value="F:thiamine-phosphate diphosphorylase activity"/>
    <property type="evidence" value="ECO:0007669"/>
    <property type="project" value="UniProtKB-UniRule"/>
</dbReference>
<keyword evidence="15" id="KW-1185">Reference proteome</keyword>
<dbReference type="InterPro" id="IPR036206">
    <property type="entry name" value="ThiamineP_synth_sf"/>
</dbReference>
<dbReference type="PANTHER" id="PTHR20857:SF15">
    <property type="entry name" value="THIAMINE-PHOSPHATE SYNTHASE"/>
    <property type="match status" value="1"/>
</dbReference>
<comment type="catalytic activity">
    <reaction evidence="8 10 11">
        <text>2-(2-carboxy-4-methylthiazol-5-yl)ethyl phosphate + 4-amino-2-methyl-5-(diphosphooxymethyl)pyrimidine + 2 H(+) = thiamine phosphate + CO2 + diphosphate</text>
        <dbReference type="Rhea" id="RHEA:47848"/>
        <dbReference type="ChEBI" id="CHEBI:15378"/>
        <dbReference type="ChEBI" id="CHEBI:16526"/>
        <dbReference type="ChEBI" id="CHEBI:33019"/>
        <dbReference type="ChEBI" id="CHEBI:37575"/>
        <dbReference type="ChEBI" id="CHEBI:57841"/>
        <dbReference type="ChEBI" id="CHEBI:62890"/>
        <dbReference type="EC" id="2.5.1.3"/>
    </reaction>
</comment>
<dbReference type="GO" id="GO:0000287">
    <property type="term" value="F:magnesium ion binding"/>
    <property type="evidence" value="ECO:0007669"/>
    <property type="project" value="UniProtKB-UniRule"/>
</dbReference>
<organism evidence="14 15">
    <name type="scientific">Nocardioides immobilis</name>
    <dbReference type="NCBI Taxonomy" id="2049295"/>
    <lineage>
        <taxon>Bacteria</taxon>
        <taxon>Bacillati</taxon>
        <taxon>Actinomycetota</taxon>
        <taxon>Actinomycetes</taxon>
        <taxon>Propionibacteriales</taxon>
        <taxon>Nocardioidaceae</taxon>
        <taxon>Nocardioides</taxon>
    </lineage>
</organism>
<feature type="binding site" evidence="10">
    <location>
        <position position="106"/>
    </location>
    <ligand>
        <name>4-amino-2-methyl-5-(diphosphooxymethyl)pyrimidine</name>
        <dbReference type="ChEBI" id="CHEBI:57841"/>
    </ligand>
</feature>
<dbReference type="PANTHER" id="PTHR20857">
    <property type="entry name" value="THIAMINE-PHOSPHATE PYROPHOSPHORYLASE"/>
    <property type="match status" value="1"/>
</dbReference>
<evidence type="ECO:0000256" key="7">
    <source>
        <dbReference type="ARBA" id="ARBA00047334"/>
    </source>
</evidence>
<dbReference type="UniPathway" id="UPA00060">
    <property type="reaction ID" value="UER00141"/>
</dbReference>
<evidence type="ECO:0000256" key="10">
    <source>
        <dbReference type="HAMAP-Rule" id="MF_00097"/>
    </source>
</evidence>
<feature type="binding site" evidence="10">
    <location>
        <position position="161"/>
    </location>
    <ligand>
        <name>2-[(2R,5Z)-2-carboxy-4-methylthiazol-5(2H)-ylidene]ethyl phosphate</name>
        <dbReference type="ChEBI" id="CHEBI:62899"/>
    </ligand>
</feature>